<keyword evidence="7" id="KW-0547">Nucleotide-binding</keyword>
<keyword evidence="5" id="KW-0819">tRNA processing</keyword>
<accession>A0A4U0YNE6</accession>
<keyword evidence="11" id="KW-0808">Transferase</keyword>
<dbReference type="AlphaFoldDB" id="A0A4U0YNE6"/>
<dbReference type="PANTHER" id="PTHR33540">
    <property type="entry name" value="TRNA THREONYLCARBAMOYLADENOSINE BIOSYNTHESIS PROTEIN TSAE"/>
    <property type="match status" value="1"/>
</dbReference>
<evidence type="ECO:0000256" key="10">
    <source>
        <dbReference type="ARBA" id="ARBA00032441"/>
    </source>
</evidence>
<sequence length="159" mass="17289">MPTDIPLSLSLASEEETARLGAVLATLLRPGDTVLLEGPIGAGKTHLARALIQTRLGHAEDVPSPTFTLIQTYETPEAEIWHADLYRLTHPDEALELGLEAAFDTAICLVEWPDRLGAQLPPDALRLTLRAEGEGRQAVFTGGREGLRAEIERGFDVRT</sequence>
<evidence type="ECO:0000313" key="12">
    <source>
        <dbReference type="Proteomes" id="UP000306340"/>
    </source>
</evidence>
<comment type="subcellular location">
    <subcellularLocation>
        <location evidence="1">Cytoplasm</location>
    </subcellularLocation>
</comment>
<keyword evidence="6" id="KW-0479">Metal-binding</keyword>
<dbReference type="Gene3D" id="3.40.50.300">
    <property type="entry name" value="P-loop containing nucleotide triphosphate hydrolases"/>
    <property type="match status" value="1"/>
</dbReference>
<dbReference type="InterPro" id="IPR027417">
    <property type="entry name" value="P-loop_NTPase"/>
</dbReference>
<comment type="caution">
    <text evidence="11">The sequence shown here is derived from an EMBL/GenBank/DDBJ whole genome shotgun (WGS) entry which is preliminary data.</text>
</comment>
<evidence type="ECO:0000256" key="9">
    <source>
        <dbReference type="ARBA" id="ARBA00022842"/>
    </source>
</evidence>
<dbReference type="InterPro" id="IPR003442">
    <property type="entry name" value="T6A_TsaE"/>
</dbReference>
<keyword evidence="4" id="KW-0963">Cytoplasm</keyword>
<evidence type="ECO:0000256" key="6">
    <source>
        <dbReference type="ARBA" id="ARBA00022723"/>
    </source>
</evidence>
<evidence type="ECO:0000256" key="3">
    <source>
        <dbReference type="ARBA" id="ARBA00019010"/>
    </source>
</evidence>
<dbReference type="PANTHER" id="PTHR33540:SF2">
    <property type="entry name" value="TRNA THREONYLCARBAMOYLADENOSINE BIOSYNTHESIS PROTEIN TSAE"/>
    <property type="match status" value="1"/>
</dbReference>
<dbReference type="Pfam" id="PF02367">
    <property type="entry name" value="TsaE"/>
    <property type="match status" value="1"/>
</dbReference>
<evidence type="ECO:0000313" key="11">
    <source>
        <dbReference type="EMBL" id="TKA93902.1"/>
    </source>
</evidence>
<reference evidence="11 12" key="1">
    <citation type="submission" date="2019-04" db="EMBL/GenBank/DDBJ databases">
        <title>Crypto-aerobic microbial life in anoxic (sulfidic) marine sediments.</title>
        <authorList>
            <person name="Bhattacharya S."/>
            <person name="Roy C."/>
            <person name="Mondal N."/>
            <person name="Sarkar J."/>
            <person name="Mandal S."/>
            <person name="Rameez M.J."/>
            <person name="Ghosh W."/>
        </authorList>
    </citation>
    <scope>NUCLEOTIDE SEQUENCE [LARGE SCALE GENOMIC DNA]</scope>
    <source>
        <strain evidence="11 12">SBBC</strain>
    </source>
</reference>
<evidence type="ECO:0000256" key="8">
    <source>
        <dbReference type="ARBA" id="ARBA00022840"/>
    </source>
</evidence>
<name>A0A4U0YNE6_9RHOB</name>
<evidence type="ECO:0000256" key="1">
    <source>
        <dbReference type="ARBA" id="ARBA00004496"/>
    </source>
</evidence>
<evidence type="ECO:0000256" key="2">
    <source>
        <dbReference type="ARBA" id="ARBA00007599"/>
    </source>
</evidence>
<keyword evidence="8" id="KW-0067">ATP-binding</keyword>
<dbReference type="Proteomes" id="UP000306340">
    <property type="component" value="Unassembled WGS sequence"/>
</dbReference>
<dbReference type="GO" id="GO:0016740">
    <property type="term" value="F:transferase activity"/>
    <property type="evidence" value="ECO:0007669"/>
    <property type="project" value="UniProtKB-KW"/>
</dbReference>
<evidence type="ECO:0000256" key="5">
    <source>
        <dbReference type="ARBA" id="ARBA00022694"/>
    </source>
</evidence>
<gene>
    <name evidence="11" type="primary">tsaE</name>
    <name evidence="11" type="ORF">FAZ78_25345</name>
</gene>
<comment type="similarity">
    <text evidence="2">Belongs to the TsaE family.</text>
</comment>
<organism evidence="11 12">
    <name type="scientific">Cereibacter changlensis</name>
    <dbReference type="NCBI Taxonomy" id="402884"/>
    <lineage>
        <taxon>Bacteria</taxon>
        <taxon>Pseudomonadati</taxon>
        <taxon>Pseudomonadota</taxon>
        <taxon>Alphaproteobacteria</taxon>
        <taxon>Rhodobacterales</taxon>
        <taxon>Paracoccaceae</taxon>
        <taxon>Cereibacter</taxon>
    </lineage>
</organism>
<dbReference type="GO" id="GO:0002949">
    <property type="term" value="P:tRNA threonylcarbamoyladenosine modification"/>
    <property type="evidence" value="ECO:0007669"/>
    <property type="project" value="InterPro"/>
</dbReference>
<protein>
    <recommendedName>
        <fullName evidence="3">tRNA threonylcarbamoyladenosine biosynthesis protein TsaE</fullName>
    </recommendedName>
    <alternativeName>
        <fullName evidence="10">t(6)A37 threonylcarbamoyladenosine biosynthesis protein TsaE</fullName>
    </alternativeName>
</protein>
<keyword evidence="9" id="KW-0460">Magnesium</keyword>
<dbReference type="GO" id="GO:0005524">
    <property type="term" value="F:ATP binding"/>
    <property type="evidence" value="ECO:0007669"/>
    <property type="project" value="UniProtKB-KW"/>
</dbReference>
<dbReference type="NCBIfam" id="TIGR00150">
    <property type="entry name" value="T6A_YjeE"/>
    <property type="match status" value="1"/>
</dbReference>
<evidence type="ECO:0000256" key="4">
    <source>
        <dbReference type="ARBA" id="ARBA00022490"/>
    </source>
</evidence>
<dbReference type="GO" id="GO:0005737">
    <property type="term" value="C:cytoplasm"/>
    <property type="evidence" value="ECO:0007669"/>
    <property type="project" value="UniProtKB-SubCell"/>
</dbReference>
<proteinExistence type="inferred from homology"/>
<evidence type="ECO:0000256" key="7">
    <source>
        <dbReference type="ARBA" id="ARBA00022741"/>
    </source>
</evidence>
<dbReference type="EMBL" id="SWAU01000578">
    <property type="protein sequence ID" value="TKA93902.1"/>
    <property type="molecule type" value="Genomic_DNA"/>
</dbReference>
<dbReference type="RefSeq" id="WP_136794854.1">
    <property type="nucleotide sequence ID" value="NZ_SWAU01000578.1"/>
</dbReference>
<dbReference type="SUPFAM" id="SSF52540">
    <property type="entry name" value="P-loop containing nucleoside triphosphate hydrolases"/>
    <property type="match status" value="1"/>
</dbReference>
<dbReference type="GO" id="GO:0046872">
    <property type="term" value="F:metal ion binding"/>
    <property type="evidence" value="ECO:0007669"/>
    <property type="project" value="UniProtKB-KW"/>
</dbReference>